<keyword evidence="2" id="KW-0680">Restriction system</keyword>
<dbReference type="Gene3D" id="3.90.220.20">
    <property type="entry name" value="DNA methylase specificity domains"/>
    <property type="match status" value="2"/>
</dbReference>
<proteinExistence type="inferred from homology"/>
<protein>
    <submittedName>
        <fullName evidence="5">Type I restriction enzyme, S subunit</fullName>
    </submittedName>
</protein>
<dbReference type="PANTHER" id="PTHR30408">
    <property type="entry name" value="TYPE-1 RESTRICTION ENZYME ECOKI SPECIFICITY PROTEIN"/>
    <property type="match status" value="1"/>
</dbReference>
<dbReference type="SUPFAM" id="SSF116734">
    <property type="entry name" value="DNA methylase specificity domain"/>
    <property type="match status" value="2"/>
</dbReference>
<organism evidence="5 6">
    <name type="scientific">Carnobacterium viridans</name>
    <dbReference type="NCBI Taxonomy" id="174587"/>
    <lineage>
        <taxon>Bacteria</taxon>
        <taxon>Bacillati</taxon>
        <taxon>Bacillota</taxon>
        <taxon>Bacilli</taxon>
        <taxon>Lactobacillales</taxon>
        <taxon>Carnobacteriaceae</taxon>
        <taxon>Carnobacterium</taxon>
    </lineage>
</organism>
<evidence type="ECO:0000313" key="6">
    <source>
        <dbReference type="Proteomes" id="UP000199481"/>
    </source>
</evidence>
<gene>
    <name evidence="5" type="ORF">SAMN04487752_0158</name>
</gene>
<dbReference type="Gene3D" id="1.10.287.1120">
    <property type="entry name" value="Bipartite methylase S protein"/>
    <property type="match status" value="1"/>
</dbReference>
<evidence type="ECO:0000259" key="4">
    <source>
        <dbReference type="Pfam" id="PF01420"/>
    </source>
</evidence>
<reference evidence="6" key="1">
    <citation type="submission" date="2016-10" db="EMBL/GenBank/DDBJ databases">
        <authorList>
            <person name="Varghese N."/>
            <person name="Submissions S."/>
        </authorList>
    </citation>
    <scope>NUCLEOTIDE SEQUENCE [LARGE SCALE GENOMIC DNA]</scope>
    <source>
        <strain evidence="6">MPL-11</strain>
    </source>
</reference>
<dbReference type="Pfam" id="PF01420">
    <property type="entry name" value="Methylase_S"/>
    <property type="match status" value="2"/>
</dbReference>
<keyword evidence="6" id="KW-1185">Reference proteome</keyword>
<evidence type="ECO:0000256" key="1">
    <source>
        <dbReference type="ARBA" id="ARBA00010923"/>
    </source>
</evidence>
<dbReference type="GO" id="GO:0009307">
    <property type="term" value="P:DNA restriction-modification system"/>
    <property type="evidence" value="ECO:0007669"/>
    <property type="project" value="UniProtKB-KW"/>
</dbReference>
<evidence type="ECO:0000256" key="2">
    <source>
        <dbReference type="ARBA" id="ARBA00022747"/>
    </source>
</evidence>
<dbReference type="RefSeq" id="WP_176944023.1">
    <property type="nucleotide sequence ID" value="NZ_FNJW01000003.1"/>
</dbReference>
<dbReference type="PANTHER" id="PTHR30408:SF12">
    <property type="entry name" value="TYPE I RESTRICTION ENZYME MJAVIII SPECIFICITY SUBUNIT"/>
    <property type="match status" value="1"/>
</dbReference>
<dbReference type="EMBL" id="FNJW01000003">
    <property type="protein sequence ID" value="SDQ02642.1"/>
    <property type="molecule type" value="Genomic_DNA"/>
</dbReference>
<accession>A0A1H0XI68</accession>
<dbReference type="GO" id="GO:0003677">
    <property type="term" value="F:DNA binding"/>
    <property type="evidence" value="ECO:0007669"/>
    <property type="project" value="UniProtKB-KW"/>
</dbReference>
<evidence type="ECO:0000313" key="5">
    <source>
        <dbReference type="EMBL" id="SDQ02642.1"/>
    </source>
</evidence>
<evidence type="ECO:0000256" key="3">
    <source>
        <dbReference type="ARBA" id="ARBA00023125"/>
    </source>
</evidence>
<name>A0A1H0XI68_9LACT</name>
<comment type="similarity">
    <text evidence="1">Belongs to the type-I restriction system S methylase family.</text>
</comment>
<dbReference type="InterPro" id="IPR000055">
    <property type="entry name" value="Restrct_endonuc_typeI_TRD"/>
</dbReference>
<dbReference type="InterPro" id="IPR052021">
    <property type="entry name" value="Type-I_RS_S_subunit"/>
</dbReference>
<dbReference type="CDD" id="cd17265">
    <property type="entry name" value="RMtype1_S_Eco4255III-TRD2-CR2_like"/>
    <property type="match status" value="1"/>
</dbReference>
<feature type="domain" description="Type I restriction modification DNA specificity" evidence="4">
    <location>
        <begin position="220"/>
        <end position="368"/>
    </location>
</feature>
<dbReference type="InterPro" id="IPR044946">
    <property type="entry name" value="Restrct_endonuc_typeI_TRD_sf"/>
</dbReference>
<sequence>MNKKQFIPNIRFHGFTDGWAQRRLVDEVDFFSGLTYSPDNIVKEGGTFVLRSSNVQNGEIVEADNVYVEHEAVNSTNVQVGDIVIVVRNGSRSLIGKHAAIKKPMENTVIGAFMTGIHSETSSFINALLDTRQFEIEIHKNLGATINQITTGNFKKMEFNFPTKFEQEKTGSFFKELDDTITLQQQLLNNYEQLKKAMLQKMFPQKGESVPRVRFAGFTDDWKKERLGKIIVSHSFKKYISEPIENGKYPIIQQGNNSIVGYSNDAPFIGFEDVTLFGDHTLSLYKPTSPFLVSTDGLKIISIDSFNGFFTYYLLEINNPESEGYKRHFKILKSKDVFYPDNSMEQAKIGKFLKQLDETIELHEQKLKTYQNFKKAMLQKMFV</sequence>
<dbReference type="AlphaFoldDB" id="A0A1H0XI68"/>
<dbReference type="Proteomes" id="UP000199481">
    <property type="component" value="Unassembled WGS sequence"/>
</dbReference>
<keyword evidence="3" id="KW-0238">DNA-binding</keyword>
<feature type="domain" description="Type I restriction modification DNA specificity" evidence="4">
    <location>
        <begin position="17"/>
        <end position="190"/>
    </location>
</feature>